<name>A0A4V2G4W8_9BACT</name>
<gene>
    <name evidence="2" type="ORF">BDD14_4106</name>
</gene>
<dbReference type="AlphaFoldDB" id="A0A4V2G4W8"/>
<evidence type="ECO:0000313" key="2">
    <source>
        <dbReference type="EMBL" id="RZU42516.1"/>
    </source>
</evidence>
<proteinExistence type="predicted"/>
<dbReference type="EMBL" id="SHKW01000001">
    <property type="protein sequence ID" value="RZU42516.1"/>
    <property type="molecule type" value="Genomic_DNA"/>
</dbReference>
<organism evidence="2 3">
    <name type="scientific">Edaphobacter modestus</name>
    <dbReference type="NCBI Taxonomy" id="388466"/>
    <lineage>
        <taxon>Bacteria</taxon>
        <taxon>Pseudomonadati</taxon>
        <taxon>Acidobacteriota</taxon>
        <taxon>Terriglobia</taxon>
        <taxon>Terriglobales</taxon>
        <taxon>Acidobacteriaceae</taxon>
        <taxon>Edaphobacter</taxon>
    </lineage>
</organism>
<dbReference type="Proteomes" id="UP000292958">
    <property type="component" value="Unassembled WGS sequence"/>
</dbReference>
<feature type="region of interest" description="Disordered" evidence="1">
    <location>
        <begin position="41"/>
        <end position="78"/>
    </location>
</feature>
<protein>
    <submittedName>
        <fullName evidence="2">Uncharacterized protein</fullName>
    </submittedName>
</protein>
<comment type="caution">
    <text evidence="2">The sequence shown here is derived from an EMBL/GenBank/DDBJ whole genome shotgun (WGS) entry which is preliminary data.</text>
</comment>
<reference evidence="2 3" key="1">
    <citation type="submission" date="2019-02" db="EMBL/GenBank/DDBJ databases">
        <title>Genomic Encyclopedia of Archaeal and Bacterial Type Strains, Phase II (KMG-II): from individual species to whole genera.</title>
        <authorList>
            <person name="Goeker M."/>
        </authorList>
    </citation>
    <scope>NUCLEOTIDE SEQUENCE [LARGE SCALE GENOMIC DNA]</scope>
    <source>
        <strain evidence="2 3">DSM 18101</strain>
    </source>
</reference>
<evidence type="ECO:0000256" key="1">
    <source>
        <dbReference type="SAM" id="MobiDB-lite"/>
    </source>
</evidence>
<sequence>MPGKIVPGRVRIAMKNRPRELDRLRIALTLPTVLAVSFFLPAQQNTPPPDAAPSSQPSGQKSDAEAAKAPLTPEEKKRADLIADTEKLYKLTQELKAEVAKSNKDTLSVSVVKKAQEVERLAKSIKERTRTR</sequence>
<dbReference type="OrthoDB" id="123431at2"/>
<keyword evidence="3" id="KW-1185">Reference proteome</keyword>
<evidence type="ECO:0000313" key="3">
    <source>
        <dbReference type="Proteomes" id="UP000292958"/>
    </source>
</evidence>
<accession>A0A4V2G4W8</accession>